<dbReference type="Gene3D" id="3.40.50.980">
    <property type="match status" value="2"/>
</dbReference>
<dbReference type="FunFam" id="1.10.1200.10:FF:000005">
    <property type="entry name" value="Nonribosomal peptide synthetase 1"/>
    <property type="match status" value="2"/>
</dbReference>
<dbReference type="FunFam" id="1.10.1200.10:FF:000016">
    <property type="entry name" value="Non-ribosomal peptide synthase"/>
    <property type="match status" value="1"/>
</dbReference>
<keyword evidence="8" id="KW-1185">Reference proteome</keyword>
<dbReference type="PANTHER" id="PTHR45527">
    <property type="entry name" value="NONRIBOSOMAL PEPTIDE SYNTHETASE"/>
    <property type="match status" value="1"/>
</dbReference>
<keyword evidence="3" id="KW-0596">Phosphopantetheine</keyword>
<dbReference type="Gene3D" id="3.30.559.10">
    <property type="entry name" value="Chloramphenicol acetyltransferase-like domain"/>
    <property type="match status" value="3"/>
</dbReference>
<keyword evidence="5" id="KW-0045">Antibiotic biosynthesis</keyword>
<dbReference type="Pfam" id="PF13193">
    <property type="entry name" value="AMP-binding_C"/>
    <property type="match status" value="2"/>
</dbReference>
<dbReference type="Gene3D" id="1.10.1200.10">
    <property type="entry name" value="ACP-like"/>
    <property type="match status" value="3"/>
</dbReference>
<accession>A0A235BBD7</accession>
<sequence>METQLQGFHLSPIQKRIWTLTKERNYPFHMKVAVSIEGNLDRKRLQESLNRLVQKHESLRTGYHKVSGMKYPLQIIDEQREILIQERNVDPERSKAEIGRLMSEPGGKQLSAQLIRQTPNHHVLILSMPAICSDLETKNILRELARAYNTSEWENEEEGLQYIAVSEWLNEVLHSVEGEEGREYWDKIDYKPFLEASLPGEKSGGSLFEPSRISFPVGEQTRMRIDEISSSHHLTPWQIVLSAWMVWLRLLTDRKDVLVGTGLTGRTEEELADVIGSLSRYVPIQTRMDSKLSFDEVIEKIGKLTAEAEQLQESFNPEDGEDSRRFPFVFDAQDLTETHSSGEVSFSIRDQAGYLESFKIGLSFVKRQNGYFAEISYDSHVFTKEDIQTWGHQFLTLLDSGLEQPRLPIQQLKLMDEREQQQVLYGFNQTEVRYPRKKCLHQLFTEQAANTPDRLAVEMGSRSMTYKELDQRSNGLAAHLIRLGVQSGSIVGISINRSIEMVIGILGTLKAGAAYLPLDPGFPDSRIQSILKDTGADAVLTGKEWVHRFDGLVKQNVLLEESREWVQSSPPAVKVGLESPAYIIYTSGSTGKPKGVVVEHQSVYNHMNWMNQRFPLTREDRVLQKTSISFDASVWEFFAPLLSGACLVMAQPGIQTDPLSLANTVIRERISVLQVVPSMLRMLLEENRFQECRSLKRVFSGGEVLTAELKERFFHCLPDTDLINLYGPTETCIQVLYFECEKQGHKNVPIGTPVSNMQIFILDENQNPVPIGMTGEIHVSGPGVARGYLNRPDLTQEKFILHPFGSGRMYKTGDLGRWLPDGNVDFVERQDHQLKIRGFRVEPGEIESALTEHDSVRAAVVIGRGKPGQNMTLCAYVIAEGKTDACILKNYLSKWLPDYMIPSHVVFMDQFPVKLSGKVDRKALPEPRVVNVQANEEPATPMEVTVANIWSEVLGVDKVGANHHFFHLGGHSLLAVQVTTQARQHFGVNIPIQWIFDYPVLRDWSKKIEKQQRNGKTVKRPSLQALARRNQNIPLSFSQQGLWFIEQLDPGSPLYNVPRLYRLAGKLNRDVAEKSFFALANRHEILRVTFGEQDGSPAQVVNESSLPTVSFHLATSEEEARKQIDTEARAPFDLENGPLLRVNFFSLDNENHLMLVNMHHLICDLWSMDILIKEWLSFYESYQTGQPPSMESLPVQFTDYARLEKDLLASDEMERQLDFWKNKLSGELPTLTLFPDQSHHVTRSSRGKEERFRIPSDVVEKLQEVGGRRNATLYMTVMAAFQALLHRYSQQNDIVVGTPVAGRMDAETENLIGCFVNTIVIRTDHSGEPTFHTLLDRVKTEFLQAFDHQDVPFEKVVRALCPDRDQSHSPLFQVMLSFQSRPNSAKGIPGLKVKGNEYIHTGTSKFDLTLYIEFEEDGWVGYWEYRTDRFEEDAVKRMSDHFLNLLQAITDDPDQPINQMNMLTDAEKRQLLYNWNDTDVSFPSDTCLHELFEKQAGLTPNAVAAIYKDKEITYGQLEKESNRLAHFLRERGVRKDTCVGVYMERSLELVTALLGILKAGGAFLPLDTEAPNSRIMTILQDAKAPLCLTEEHLAKKLGVDLSVALVSLDSEKDVWKKYPDSRVQSEVSPDDLVSVYYTSGSTGQPKGVASAHRGWVNRMHWMQRQHQLQPGESVLQKTTLTFDDAAVEFFWPLMAGGRIALIEPGMHRDPRAILDAGIRYQVSVIQFVPSMLGMVIDTITEKDKQSLNRLRVVISSGEALHGDLVKRFLQYMPGKLFNTWGATEVSIDSTMHACSEQDVQDAVVSVGRPIDNNQVYVLDRNLQPVPLGVAGDLYIGGIGVARGYLNQPERTKHAFLDHPFRPGLPLYRTGDRGCFRKDGSIIFLGREDNQVKIRGMRVETGEIENTLLEHEAVKKAVVILREDQSVKRLVAYLVSTNGIPLDSGEIRMYLQDKLPEYMIPAYYMVLEHIPVNANGKVDQTALPAPDSSHLALQEDFMEPRTDTEKTLTKIWSELIGLDKIGIQDHFFKLGGHSLLAVQVISRIYEATGVRLPLRSIFEKPNIKNIAARIDQQKGRNHVPKDIEPTGQIANLPLSFAQQRLWFLHQLNPESSVYNMPKCYIIRGTLNLDALKDSLKQLIERHTILRTVFESDGEGYPVQSVLTQSELPLEYKDLSHLPPEEKEESLREIFHREARRPFQMTEGPLFRLQLLRCDEKEHRLIFNMHHMISDGWSIGIMIREISEIYSKICAGTNVNLPPLPVQYGDYALWQKEYLTDEALKNQLIYWKKQLGGEIPSLQLPVDTSSESSELQDQGNSRITYRLSEDLVQRLKEISHKEQATLFMTLLAAFKVLLHRITDQDDILVGTPIVNRDRRELESLIGLFLNTLVLRTDLSGNPSFTEQLQRVRTTSMDAYSHQEVPFERVVEEVQPERSLNRNPLFDVMINYITKEEIDDHLWNIPGADVEEQDFLEFESKFFMTLYIFEREQGLQLDLVYRSDKFSDSRMKEMLNQYQNLLDQIIQDPQQDIHSYTLVTRETEQMLPDPGAPIEEVDLQPVTKMFEDQVTCSPQRVAVIRGEDRWTYIQLKKHSDYLAWKLRKEGVQKGQIVAITGGKSFKLIASILAVWKRGGVFLPIDEKLPLKRKEQLLGEARADMLLDMSEDGIPDHEVPAIRVLRLEEDRSEELYSPDFDGMIDHPQPGDPAYIYFTSGTTGRPKGILGQHKGLSHFLDWQKEEFDIQPYDRFAQLTHISFDAFLRDVFLPLVSGATVCLPEEPVSYEADYILPWIQQENISVLHIVPSLIQSWLTDRVRPTPLPSLRYVFFSGEALTSSLIQRWRSKFLSDIQLINLYGPTETTMVKCFSRVPQKLLAGAQPLQQPMPQTQILILNRNDNLCGIGEVGEVVIRTPYRTKGYINHSRKNENSFVPNPFSSGPEEDLLYRTGDLGRYRPDGSIEILGRRDHQIKIRGVRVDLNEVVSTLHQHPQVAFCTVKLWKKEGESFLAAYVIPAEESFDETALRRYLGNRLPVAMIPSAFLHLEQMPVTSSGKVDYRRLPEPKKRTTTREYKAFSTPEEKMLLEIWSDVLPKEDISVDDNFFEHGGHSLLALQIISRIKNIFGIHLPLKCIFEAPTISELAAMIQKREESSQPSFPESEIKALRREQYQKSVFVKK</sequence>
<evidence type="ECO:0000256" key="1">
    <source>
        <dbReference type="ARBA" id="ARBA00001957"/>
    </source>
</evidence>
<dbReference type="FunFam" id="3.40.50.12780:FF:000012">
    <property type="entry name" value="Non-ribosomal peptide synthetase"/>
    <property type="match status" value="2"/>
</dbReference>
<dbReference type="PROSITE" id="PS00455">
    <property type="entry name" value="AMP_BINDING"/>
    <property type="match status" value="3"/>
</dbReference>
<dbReference type="GO" id="GO:0072330">
    <property type="term" value="P:monocarboxylic acid biosynthetic process"/>
    <property type="evidence" value="ECO:0007669"/>
    <property type="project" value="UniProtKB-ARBA"/>
</dbReference>
<evidence type="ECO:0000256" key="2">
    <source>
        <dbReference type="ARBA" id="ARBA00006432"/>
    </source>
</evidence>
<dbReference type="CDD" id="cd05930">
    <property type="entry name" value="A_NRPS"/>
    <property type="match status" value="3"/>
</dbReference>
<dbReference type="FunFam" id="3.40.50.980:FF:000001">
    <property type="entry name" value="Non-ribosomal peptide synthetase"/>
    <property type="match status" value="2"/>
</dbReference>
<evidence type="ECO:0000259" key="6">
    <source>
        <dbReference type="PROSITE" id="PS50075"/>
    </source>
</evidence>
<dbReference type="SUPFAM" id="SSF52777">
    <property type="entry name" value="CoA-dependent acyltransferases"/>
    <property type="match status" value="6"/>
</dbReference>
<dbReference type="EMBL" id="NOWF01000001">
    <property type="protein sequence ID" value="OYD09603.1"/>
    <property type="molecule type" value="Genomic_DNA"/>
</dbReference>
<dbReference type="FunFam" id="3.40.50.980:FF:000002">
    <property type="entry name" value="Enterobactin synthetase component F"/>
    <property type="match status" value="1"/>
</dbReference>
<dbReference type="Gene3D" id="3.30.300.30">
    <property type="match status" value="3"/>
</dbReference>
<dbReference type="InterPro" id="IPR020845">
    <property type="entry name" value="AMP-binding_CS"/>
</dbReference>
<dbReference type="Pfam" id="PF00501">
    <property type="entry name" value="AMP-binding"/>
    <property type="match status" value="3"/>
</dbReference>
<feature type="domain" description="Carrier" evidence="6">
    <location>
        <begin position="937"/>
        <end position="1012"/>
    </location>
</feature>
<comment type="caution">
    <text evidence="7">The sequence shown here is derived from an EMBL/GenBank/DDBJ whole genome shotgun (WGS) entry which is preliminary data.</text>
</comment>
<evidence type="ECO:0000256" key="5">
    <source>
        <dbReference type="ARBA" id="ARBA00023194"/>
    </source>
</evidence>
<dbReference type="GO" id="GO:0044550">
    <property type="term" value="P:secondary metabolite biosynthetic process"/>
    <property type="evidence" value="ECO:0007669"/>
    <property type="project" value="UniProtKB-ARBA"/>
</dbReference>
<dbReference type="CDD" id="cd19531">
    <property type="entry name" value="LCL_NRPS-like"/>
    <property type="match status" value="2"/>
</dbReference>
<dbReference type="FunFam" id="2.30.38.10:FF:000001">
    <property type="entry name" value="Non-ribosomal peptide synthetase PvdI"/>
    <property type="match status" value="2"/>
</dbReference>
<dbReference type="Gene3D" id="3.30.559.30">
    <property type="entry name" value="Nonribosomal peptide synthetase, condensation domain"/>
    <property type="match status" value="3"/>
</dbReference>
<dbReference type="PROSITE" id="PS00012">
    <property type="entry name" value="PHOSPHOPANTETHEINE"/>
    <property type="match status" value="2"/>
</dbReference>
<evidence type="ECO:0000256" key="4">
    <source>
        <dbReference type="ARBA" id="ARBA00022553"/>
    </source>
</evidence>
<dbReference type="GO" id="GO:0017000">
    <property type="term" value="P:antibiotic biosynthetic process"/>
    <property type="evidence" value="ECO:0007669"/>
    <property type="project" value="UniProtKB-KW"/>
</dbReference>
<dbReference type="OrthoDB" id="9765680at2"/>
<feature type="domain" description="Carrier" evidence="6">
    <location>
        <begin position="1998"/>
        <end position="2073"/>
    </location>
</feature>
<dbReference type="Pfam" id="PF00668">
    <property type="entry name" value="Condensation"/>
    <property type="match status" value="3"/>
</dbReference>
<dbReference type="RefSeq" id="WP_094262703.1">
    <property type="nucleotide sequence ID" value="NZ_NOWF01000001.1"/>
</dbReference>
<dbReference type="GO" id="GO:0003824">
    <property type="term" value="F:catalytic activity"/>
    <property type="evidence" value="ECO:0007669"/>
    <property type="project" value="InterPro"/>
</dbReference>
<comment type="similarity">
    <text evidence="2">Belongs to the ATP-dependent AMP-binding enzyme family.</text>
</comment>
<organism evidence="7 8">
    <name type="scientific">Paludifilum halophilum</name>
    <dbReference type="NCBI Taxonomy" id="1642702"/>
    <lineage>
        <taxon>Bacteria</taxon>
        <taxon>Bacillati</taxon>
        <taxon>Bacillota</taxon>
        <taxon>Bacilli</taxon>
        <taxon>Bacillales</taxon>
        <taxon>Thermoactinomycetaceae</taxon>
        <taxon>Paludifilum</taxon>
    </lineage>
</organism>
<dbReference type="SMART" id="SM00823">
    <property type="entry name" value="PKS_PP"/>
    <property type="match status" value="3"/>
</dbReference>
<evidence type="ECO:0000256" key="3">
    <source>
        <dbReference type="ARBA" id="ARBA00022450"/>
    </source>
</evidence>
<dbReference type="InterPro" id="IPR006162">
    <property type="entry name" value="Ppantetheine_attach_site"/>
</dbReference>
<dbReference type="SUPFAM" id="SSF47336">
    <property type="entry name" value="ACP-like"/>
    <property type="match status" value="3"/>
</dbReference>
<dbReference type="InterPro" id="IPR036736">
    <property type="entry name" value="ACP-like_sf"/>
</dbReference>
<dbReference type="PANTHER" id="PTHR45527:SF1">
    <property type="entry name" value="FATTY ACID SYNTHASE"/>
    <property type="match status" value="1"/>
</dbReference>
<dbReference type="InterPro" id="IPR010071">
    <property type="entry name" value="AA_adenyl_dom"/>
</dbReference>
<dbReference type="InterPro" id="IPR042099">
    <property type="entry name" value="ANL_N_sf"/>
</dbReference>
<gene>
    <name evidence="7" type="ORF">CHM34_00920</name>
</gene>
<dbReference type="GO" id="GO:0005829">
    <property type="term" value="C:cytosol"/>
    <property type="evidence" value="ECO:0007669"/>
    <property type="project" value="TreeGrafter"/>
</dbReference>
<comment type="cofactor">
    <cofactor evidence="1">
        <name>pantetheine 4'-phosphate</name>
        <dbReference type="ChEBI" id="CHEBI:47942"/>
    </cofactor>
</comment>
<dbReference type="GO" id="GO:0008610">
    <property type="term" value="P:lipid biosynthetic process"/>
    <property type="evidence" value="ECO:0007669"/>
    <property type="project" value="UniProtKB-ARBA"/>
</dbReference>
<proteinExistence type="inferred from homology"/>
<dbReference type="FunFam" id="3.30.559.10:FF:000012">
    <property type="entry name" value="Non-ribosomal peptide synthetase"/>
    <property type="match status" value="1"/>
</dbReference>
<dbReference type="InterPro" id="IPR023213">
    <property type="entry name" value="CAT-like_dom_sf"/>
</dbReference>
<dbReference type="GO" id="GO:0043041">
    <property type="term" value="P:amino acid activation for nonribosomal peptide biosynthetic process"/>
    <property type="evidence" value="ECO:0007669"/>
    <property type="project" value="TreeGrafter"/>
</dbReference>
<dbReference type="InterPro" id="IPR025110">
    <property type="entry name" value="AMP-bd_C"/>
</dbReference>
<dbReference type="Gene3D" id="3.40.50.12780">
    <property type="entry name" value="N-terminal domain of ligase-like"/>
    <property type="match status" value="2"/>
</dbReference>
<dbReference type="InterPro" id="IPR020806">
    <property type="entry name" value="PKS_PP-bd"/>
</dbReference>
<dbReference type="GO" id="GO:0031177">
    <property type="term" value="F:phosphopantetheine binding"/>
    <property type="evidence" value="ECO:0007669"/>
    <property type="project" value="InterPro"/>
</dbReference>
<feature type="domain" description="Carrier" evidence="6">
    <location>
        <begin position="3065"/>
        <end position="3140"/>
    </location>
</feature>
<dbReference type="NCBIfam" id="NF003417">
    <property type="entry name" value="PRK04813.1"/>
    <property type="match status" value="3"/>
</dbReference>
<name>A0A235BBD7_9BACL</name>
<dbReference type="Gene3D" id="2.30.38.10">
    <property type="entry name" value="Luciferase, Domain 3"/>
    <property type="match status" value="1"/>
</dbReference>
<dbReference type="NCBIfam" id="TIGR01733">
    <property type="entry name" value="AA-adenyl-dom"/>
    <property type="match status" value="3"/>
</dbReference>
<dbReference type="InterPro" id="IPR009081">
    <property type="entry name" value="PP-bd_ACP"/>
</dbReference>
<protein>
    <recommendedName>
        <fullName evidence="6">Carrier domain-containing protein</fullName>
    </recommendedName>
</protein>
<reference evidence="7 8" key="1">
    <citation type="submission" date="2017-07" db="EMBL/GenBank/DDBJ databases">
        <title>The genome sequence of Paludifilum halophilum highlights mechanisms for microbial adaptation to high salt environemnts.</title>
        <authorList>
            <person name="Belbahri L."/>
        </authorList>
    </citation>
    <scope>NUCLEOTIDE SEQUENCE [LARGE SCALE GENOMIC DNA]</scope>
    <source>
        <strain evidence="7 8">DSM 102817</strain>
    </source>
</reference>
<dbReference type="SUPFAM" id="SSF56801">
    <property type="entry name" value="Acetyl-CoA synthetase-like"/>
    <property type="match status" value="3"/>
</dbReference>
<dbReference type="Proteomes" id="UP000215459">
    <property type="component" value="Unassembled WGS sequence"/>
</dbReference>
<dbReference type="InterPro" id="IPR001242">
    <property type="entry name" value="Condensation_dom"/>
</dbReference>
<dbReference type="InterPro" id="IPR000873">
    <property type="entry name" value="AMP-dep_synth/lig_dom"/>
</dbReference>
<dbReference type="FunFam" id="3.30.300.30:FF:000010">
    <property type="entry name" value="Enterobactin synthetase component F"/>
    <property type="match status" value="1"/>
</dbReference>
<dbReference type="InterPro" id="IPR045851">
    <property type="entry name" value="AMP-bd_C_sf"/>
</dbReference>
<evidence type="ECO:0000313" key="8">
    <source>
        <dbReference type="Proteomes" id="UP000215459"/>
    </source>
</evidence>
<dbReference type="Pfam" id="PF00550">
    <property type="entry name" value="PP-binding"/>
    <property type="match status" value="3"/>
</dbReference>
<keyword evidence="4" id="KW-0597">Phosphoprotein</keyword>
<dbReference type="PROSITE" id="PS50075">
    <property type="entry name" value="CARRIER"/>
    <property type="match status" value="3"/>
</dbReference>
<evidence type="ECO:0000313" key="7">
    <source>
        <dbReference type="EMBL" id="OYD09603.1"/>
    </source>
</evidence>